<dbReference type="InterPro" id="IPR039365">
    <property type="entry name" value="IS701-like"/>
</dbReference>
<name>A0A6G4VPD8_9ACTN</name>
<dbReference type="PANTHER" id="PTHR33627:SF1">
    <property type="entry name" value="TRANSPOSASE"/>
    <property type="match status" value="1"/>
</dbReference>
<protein>
    <submittedName>
        <fullName evidence="2">IS701 family transposase</fullName>
    </submittedName>
</protein>
<dbReference type="SUPFAM" id="SSF53098">
    <property type="entry name" value="Ribonuclease H-like"/>
    <property type="match status" value="1"/>
</dbReference>
<dbReference type="Proteomes" id="UP000472335">
    <property type="component" value="Unassembled WGS sequence"/>
</dbReference>
<dbReference type="Pfam" id="PF13546">
    <property type="entry name" value="DDE_5"/>
    <property type="match status" value="1"/>
</dbReference>
<dbReference type="AlphaFoldDB" id="A0A6G4VPD8"/>
<keyword evidence="3" id="KW-1185">Reference proteome</keyword>
<sequence>MGGDVTVDEVHRWAAGLDALHARIGEHFRRSEPRRRAREYVRGLLAPLERKNGWTLAEQAGELCPDGMQRLLNQADWSADAVRDEVRGFVLDHLGAEGGVLAVDETGFIKKGTRSAGVQRQYTGTSGKIDNCQVGVFLAYASTRGRALIDRELYLPTSWTEEPARRADAKIGDKATFRTKSALARVMMERAVTAKVSFCWVTGDEVYGQDPVLRGWLTEQRLSYVLAIACKHRCGPRGQNARTISAILPEHAWEIRSAGEGAHGLREYAWALVPLPGQGDDGFEDALLIRRSLADGERAYYLTHTPAGTATAEIVRAAGARWAIEECFQAAKNEAGLDHYQVRQYAAWYRHVTLAMAASAHLTAIRTIAHEKGGHRRDLIRLSVNEIRRLLSRFTHAVRHEADHILHWSRWRRRHQHRARLSHYRRRGHRPP</sequence>
<gene>
    <name evidence="2" type="ORF">G5C60_50610</name>
</gene>
<dbReference type="NCBIfam" id="NF033540">
    <property type="entry name" value="transpos_IS701"/>
    <property type="match status" value="1"/>
</dbReference>
<dbReference type="EMBL" id="JAAKZY010000454">
    <property type="protein sequence ID" value="NGO15617.1"/>
    <property type="molecule type" value="Genomic_DNA"/>
</dbReference>
<feature type="domain" description="Transposase IS701-like DDE" evidence="1">
    <location>
        <begin position="26"/>
        <end position="234"/>
    </location>
</feature>
<dbReference type="PANTHER" id="PTHR33627">
    <property type="entry name" value="TRANSPOSASE"/>
    <property type="match status" value="1"/>
</dbReference>
<organism evidence="2 3">
    <name type="scientific">Streptomyces scabichelini</name>
    <dbReference type="NCBI Taxonomy" id="2711217"/>
    <lineage>
        <taxon>Bacteria</taxon>
        <taxon>Bacillati</taxon>
        <taxon>Actinomycetota</taxon>
        <taxon>Actinomycetes</taxon>
        <taxon>Kitasatosporales</taxon>
        <taxon>Streptomycetaceae</taxon>
        <taxon>Streptomyces</taxon>
    </lineage>
</organism>
<evidence type="ECO:0000313" key="2">
    <source>
        <dbReference type="EMBL" id="NGO15617.1"/>
    </source>
</evidence>
<dbReference type="InterPro" id="IPR038721">
    <property type="entry name" value="IS701-like_DDE_dom"/>
</dbReference>
<evidence type="ECO:0000259" key="1">
    <source>
        <dbReference type="Pfam" id="PF13546"/>
    </source>
</evidence>
<dbReference type="RefSeq" id="WP_165271067.1">
    <property type="nucleotide sequence ID" value="NZ_JAAKZY010000454.1"/>
</dbReference>
<comment type="caution">
    <text evidence="2">The sequence shown here is derived from an EMBL/GenBank/DDBJ whole genome shotgun (WGS) entry which is preliminary data.</text>
</comment>
<dbReference type="InterPro" id="IPR012337">
    <property type="entry name" value="RNaseH-like_sf"/>
</dbReference>
<accession>A0A6G4VPD8</accession>
<reference evidence="2 3" key="1">
    <citation type="submission" date="2020-02" db="EMBL/GenBank/DDBJ databases">
        <title>Whole-genome analyses of novel actinobacteria.</title>
        <authorList>
            <person name="Sahin N."/>
            <person name="Gencbay T."/>
        </authorList>
    </citation>
    <scope>NUCLEOTIDE SEQUENCE [LARGE SCALE GENOMIC DNA]</scope>
    <source>
        <strain evidence="2 3">HC44</strain>
    </source>
</reference>
<proteinExistence type="predicted"/>
<evidence type="ECO:0000313" key="3">
    <source>
        <dbReference type="Proteomes" id="UP000472335"/>
    </source>
</evidence>